<protein>
    <submittedName>
        <fullName evidence="1">Uncharacterized protein</fullName>
    </submittedName>
</protein>
<evidence type="ECO:0000313" key="1">
    <source>
        <dbReference type="EMBL" id="KAK4081130.1"/>
    </source>
</evidence>
<sequence length="134" mass="14372">MVVRRRELIQYGERTGRKRSVAVEAVWGAISHGRELRKSRVGFGARSLVSRCPGWPWLALSGAVLALGLVPPHGTDKARARDCTVRGDGGEKQKVAEKSYSSAHKIDGLLRGGIGDPTMRHRLAGACVCVSLGA</sequence>
<accession>A0AAE1JAZ7</accession>
<evidence type="ECO:0000313" key="2">
    <source>
        <dbReference type="Proteomes" id="UP001273209"/>
    </source>
</evidence>
<keyword evidence="2" id="KW-1185">Reference proteome</keyword>
<gene>
    <name evidence="1" type="ORF">Triagg1_2662</name>
</gene>
<dbReference type="GeneID" id="87916773"/>
<dbReference type="AlphaFoldDB" id="A0AAE1JAZ7"/>
<comment type="caution">
    <text evidence="1">The sequence shown here is derived from an EMBL/GenBank/DDBJ whole genome shotgun (WGS) entry which is preliminary data.</text>
</comment>
<name>A0AAE1JAZ7_9HYPO</name>
<dbReference type="RefSeq" id="XP_062758279.1">
    <property type="nucleotide sequence ID" value="XM_062896868.1"/>
</dbReference>
<dbReference type="Proteomes" id="UP001273209">
    <property type="component" value="Unassembled WGS sequence"/>
</dbReference>
<organism evidence="1 2">
    <name type="scientific">Trichoderma aggressivum f. europaeum</name>
    <dbReference type="NCBI Taxonomy" id="173218"/>
    <lineage>
        <taxon>Eukaryota</taxon>
        <taxon>Fungi</taxon>
        <taxon>Dikarya</taxon>
        <taxon>Ascomycota</taxon>
        <taxon>Pezizomycotina</taxon>
        <taxon>Sordariomycetes</taxon>
        <taxon>Hypocreomycetidae</taxon>
        <taxon>Hypocreales</taxon>
        <taxon>Hypocreaceae</taxon>
        <taxon>Trichoderma</taxon>
    </lineage>
</organism>
<dbReference type="EMBL" id="JAWRVG010000007">
    <property type="protein sequence ID" value="KAK4081130.1"/>
    <property type="molecule type" value="Genomic_DNA"/>
</dbReference>
<reference evidence="1" key="1">
    <citation type="submission" date="2023-11" db="EMBL/GenBank/DDBJ databases">
        <title>The genome sequences of three competitors of mushroom-forming fungi.</title>
        <authorList>
            <person name="Beijen E."/>
            <person name="Ohm R.A."/>
        </authorList>
    </citation>
    <scope>NUCLEOTIDE SEQUENCE</scope>
    <source>
        <strain evidence="1">CBS 100526</strain>
    </source>
</reference>
<proteinExistence type="predicted"/>